<evidence type="ECO:0000313" key="3">
    <source>
        <dbReference type="EnsemblMetazoa" id="Aqu2.1.34026_001"/>
    </source>
</evidence>
<dbReference type="eggNOG" id="KOG0017">
    <property type="taxonomic scope" value="Eukaryota"/>
</dbReference>
<dbReference type="SUPFAM" id="SSF57756">
    <property type="entry name" value="Retrovirus zinc finger-like domains"/>
    <property type="match status" value="1"/>
</dbReference>
<reference evidence="3" key="1">
    <citation type="submission" date="2017-05" db="UniProtKB">
        <authorList>
            <consortium name="EnsemblMetazoa"/>
        </authorList>
    </citation>
    <scope>IDENTIFICATION</scope>
</reference>
<dbReference type="PANTHER" id="PTHR47481">
    <property type="match status" value="1"/>
</dbReference>
<evidence type="ECO:0000259" key="2">
    <source>
        <dbReference type="PROSITE" id="PS50158"/>
    </source>
</evidence>
<dbReference type="Pfam" id="PF00098">
    <property type="entry name" value="zf-CCHC"/>
    <property type="match status" value="1"/>
</dbReference>
<organism evidence="3">
    <name type="scientific">Amphimedon queenslandica</name>
    <name type="common">Sponge</name>
    <dbReference type="NCBI Taxonomy" id="400682"/>
    <lineage>
        <taxon>Eukaryota</taxon>
        <taxon>Metazoa</taxon>
        <taxon>Porifera</taxon>
        <taxon>Demospongiae</taxon>
        <taxon>Heteroscleromorpha</taxon>
        <taxon>Haplosclerida</taxon>
        <taxon>Niphatidae</taxon>
        <taxon>Amphimedon</taxon>
    </lineage>
</organism>
<dbReference type="EnsemblMetazoa" id="Aqu2.1.34026_001">
    <property type="protein sequence ID" value="Aqu2.1.34026_001"/>
    <property type="gene ID" value="Aqu2.1.34026"/>
</dbReference>
<protein>
    <recommendedName>
        <fullName evidence="2">CCHC-type domain-containing protein</fullName>
    </recommendedName>
</protein>
<dbReference type="GO" id="GO:0008270">
    <property type="term" value="F:zinc ion binding"/>
    <property type="evidence" value="ECO:0007669"/>
    <property type="project" value="UniProtKB-KW"/>
</dbReference>
<evidence type="ECO:0000256" key="1">
    <source>
        <dbReference type="PROSITE-ProRule" id="PRU00047"/>
    </source>
</evidence>
<dbReference type="PROSITE" id="PS50158">
    <property type="entry name" value="ZF_CCHC"/>
    <property type="match status" value="1"/>
</dbReference>
<dbReference type="Pfam" id="PF14223">
    <property type="entry name" value="Retrotran_gag_2"/>
    <property type="match status" value="1"/>
</dbReference>
<keyword evidence="1" id="KW-0862">Zinc</keyword>
<proteinExistence type="predicted"/>
<dbReference type="OrthoDB" id="7478066at2759"/>
<accession>A0A1X7V236</accession>
<feature type="domain" description="CCHC-type" evidence="2">
    <location>
        <begin position="198"/>
        <end position="214"/>
    </location>
</feature>
<dbReference type="GO" id="GO:0003676">
    <property type="term" value="F:nucleic acid binding"/>
    <property type="evidence" value="ECO:0007669"/>
    <property type="project" value="InterPro"/>
</dbReference>
<dbReference type="Gene3D" id="4.10.60.10">
    <property type="entry name" value="Zinc finger, CCHC-type"/>
    <property type="match status" value="1"/>
</dbReference>
<keyword evidence="1" id="KW-0863">Zinc-finger</keyword>
<dbReference type="InterPro" id="IPR001878">
    <property type="entry name" value="Znf_CCHC"/>
</dbReference>
<dbReference type="PANTHER" id="PTHR47481:SF31">
    <property type="entry name" value="OS01G0873500 PROTEIN"/>
    <property type="match status" value="1"/>
</dbReference>
<name>A0A1X7V236_AMPQE</name>
<dbReference type="OMA" id="MESHITD"/>
<dbReference type="InterPro" id="IPR036875">
    <property type="entry name" value="Znf_CCHC_sf"/>
</dbReference>
<keyword evidence="1" id="KW-0479">Metal-binding</keyword>
<dbReference type="InParanoid" id="A0A1X7V236"/>
<dbReference type="SMART" id="SM00343">
    <property type="entry name" value="ZnF_C2HC"/>
    <property type="match status" value="1"/>
</dbReference>
<dbReference type="AlphaFoldDB" id="A0A1X7V236"/>
<sequence length="230" mass="26327">MSLVKEGLWNVVIEKEVALTHNTTQEYANFMVRYNRALATIVLTVDPALLYLLGEPDSPVTVWEKLASEFQKMTWANKLTLWKKLYSFRLKEGDSFRLKEGDSIHDHIKAMTEIFNELSVIGAEMTEEDRVVHLLASLPDSYSTLVTALEARPDVPKIDTVIEKLVYEEQKSNDRTGNKSSSTEGAMNLCNHKKEGPRCYNCKRFGHYQRDCKQRESKDLSLKSSRQCSS</sequence>